<dbReference type="KEGG" id="taz:TREAZ_2648"/>
<dbReference type="Proteomes" id="UP000009222">
    <property type="component" value="Chromosome"/>
</dbReference>
<keyword evidence="2" id="KW-1185">Reference proteome</keyword>
<reference evidence="1 2" key="2">
    <citation type="journal article" date="2011" name="ISME J.">
        <title>RNA-seq reveals cooperative metabolic interactions between two termite-gut spirochete species in co-culture.</title>
        <authorList>
            <person name="Rosenthal A.Z."/>
            <person name="Matson E.G."/>
            <person name="Eldar A."/>
            <person name="Leadbetter J.R."/>
        </authorList>
    </citation>
    <scope>NUCLEOTIDE SEQUENCE [LARGE SCALE GENOMIC DNA]</scope>
    <source>
        <strain evidence="2">ATCC BAA-888 / DSM 13862 / ZAS-9</strain>
    </source>
</reference>
<dbReference type="InParanoid" id="F5YEC2"/>
<dbReference type="STRING" id="545695.TREAZ_2648"/>
<gene>
    <name evidence="1" type="ordered locus">TREAZ_2648</name>
</gene>
<name>F5YEC2_LEAAZ</name>
<dbReference type="EMBL" id="CP001841">
    <property type="protein sequence ID" value="AEF83307.1"/>
    <property type="molecule type" value="Genomic_DNA"/>
</dbReference>
<protein>
    <submittedName>
        <fullName evidence="1">Uncharacterized protein</fullName>
    </submittedName>
</protein>
<dbReference type="RefSeq" id="WP_015712883.1">
    <property type="nucleotide sequence ID" value="NC_015577.1"/>
</dbReference>
<dbReference type="HOGENOM" id="CLU_2829997_0_0_12"/>
<sequence length="66" mass="7783">MKGLNESARKILADKKPEGFLRSTYLIYKSAGEYPRAFPDDRFGNLNGFKDRWVQQNPEKPIYRLF</sequence>
<dbReference type="AlphaFoldDB" id="F5YEC2"/>
<evidence type="ECO:0000313" key="2">
    <source>
        <dbReference type="Proteomes" id="UP000009222"/>
    </source>
</evidence>
<proteinExistence type="predicted"/>
<accession>F5YEC2</accession>
<organism evidence="1 2">
    <name type="scientific">Leadbettera azotonutricia (strain ATCC BAA-888 / DSM 13862 / ZAS-9)</name>
    <name type="common">Treponema azotonutricium</name>
    <dbReference type="NCBI Taxonomy" id="545695"/>
    <lineage>
        <taxon>Bacteria</taxon>
        <taxon>Pseudomonadati</taxon>
        <taxon>Spirochaetota</taxon>
        <taxon>Spirochaetia</taxon>
        <taxon>Spirochaetales</taxon>
        <taxon>Breznakiellaceae</taxon>
        <taxon>Leadbettera</taxon>
    </lineage>
</organism>
<reference evidence="2" key="1">
    <citation type="submission" date="2009-12" db="EMBL/GenBank/DDBJ databases">
        <title>Complete sequence of Treponema azotonutricium strain ZAS-9.</title>
        <authorList>
            <person name="Tetu S.G."/>
            <person name="Matson E."/>
            <person name="Ren Q."/>
            <person name="Seshadri R."/>
            <person name="Elbourne L."/>
            <person name="Hassan K.A."/>
            <person name="Durkin A."/>
            <person name="Radune D."/>
            <person name="Mohamoud Y."/>
            <person name="Shay R."/>
            <person name="Jin S."/>
            <person name="Zhang X."/>
            <person name="Lucey K."/>
            <person name="Ballor N.R."/>
            <person name="Ottesen E."/>
            <person name="Rosenthal R."/>
            <person name="Allen A."/>
            <person name="Leadbetter J.R."/>
            <person name="Paulsen I.T."/>
        </authorList>
    </citation>
    <scope>NUCLEOTIDE SEQUENCE [LARGE SCALE GENOMIC DNA]</scope>
    <source>
        <strain evidence="2">ATCC BAA-888 / DSM 13862 / ZAS-9</strain>
    </source>
</reference>
<evidence type="ECO:0000313" key="1">
    <source>
        <dbReference type="EMBL" id="AEF83307.1"/>
    </source>
</evidence>